<comment type="caution">
    <text evidence="1">The sequence shown here is derived from an EMBL/GenBank/DDBJ whole genome shotgun (WGS) entry which is preliminary data.</text>
</comment>
<proteinExistence type="predicted"/>
<reference evidence="1" key="1">
    <citation type="journal article" date="2014" name="Front. Microbiol.">
        <title>High frequency of phylogenetically diverse reductive dehalogenase-homologous genes in deep subseafloor sedimentary metagenomes.</title>
        <authorList>
            <person name="Kawai M."/>
            <person name="Futagami T."/>
            <person name="Toyoda A."/>
            <person name="Takaki Y."/>
            <person name="Nishi S."/>
            <person name="Hori S."/>
            <person name="Arai W."/>
            <person name="Tsubouchi T."/>
            <person name="Morono Y."/>
            <person name="Uchiyama I."/>
            <person name="Ito T."/>
            <person name="Fujiyama A."/>
            <person name="Inagaki F."/>
            <person name="Takami H."/>
        </authorList>
    </citation>
    <scope>NUCLEOTIDE SEQUENCE</scope>
    <source>
        <strain evidence="1">Expedition CK06-06</strain>
    </source>
</reference>
<gene>
    <name evidence="1" type="ORF">S03H2_39932</name>
</gene>
<evidence type="ECO:0000313" key="1">
    <source>
        <dbReference type="EMBL" id="GAH52558.1"/>
    </source>
</evidence>
<dbReference type="EMBL" id="BARU01024721">
    <property type="protein sequence ID" value="GAH52558.1"/>
    <property type="molecule type" value="Genomic_DNA"/>
</dbReference>
<protein>
    <submittedName>
        <fullName evidence="1">Uncharacterized protein</fullName>
    </submittedName>
</protein>
<name>X1I4U0_9ZZZZ</name>
<organism evidence="1">
    <name type="scientific">marine sediment metagenome</name>
    <dbReference type="NCBI Taxonomy" id="412755"/>
    <lineage>
        <taxon>unclassified sequences</taxon>
        <taxon>metagenomes</taxon>
        <taxon>ecological metagenomes</taxon>
    </lineage>
</organism>
<sequence length="124" mass="14776">MMNVSNKFVIAKYIDENKDSIIKKYGENMPISEIAESYRVTKSTIYLRLVKWGVKIKRFGLTRHRKSERPIRQKRKFSPELQAKIEENTRINNKYIKFYMTVDTGKDRFLVRNILKKSEAIANE</sequence>
<accession>X1I4U0</accession>
<dbReference type="Gene3D" id="1.10.10.60">
    <property type="entry name" value="Homeodomain-like"/>
    <property type="match status" value="1"/>
</dbReference>
<dbReference type="AlphaFoldDB" id="X1I4U0"/>